<feature type="compositionally biased region" description="Acidic residues" evidence="6">
    <location>
        <begin position="56"/>
        <end position="66"/>
    </location>
</feature>
<evidence type="ECO:0000256" key="6">
    <source>
        <dbReference type="SAM" id="MobiDB-lite"/>
    </source>
</evidence>
<dbReference type="PROSITE" id="PS50089">
    <property type="entry name" value="ZF_RING_2"/>
    <property type="match status" value="1"/>
</dbReference>
<keyword evidence="1" id="KW-0479">Metal-binding</keyword>
<dbReference type="InterPro" id="IPR036427">
    <property type="entry name" value="Bromodomain-like_sf"/>
</dbReference>
<feature type="region of interest" description="Disordered" evidence="6">
    <location>
        <begin position="823"/>
        <end position="869"/>
    </location>
</feature>
<dbReference type="SUPFAM" id="SSF47370">
    <property type="entry name" value="Bromodomain"/>
    <property type="match status" value="1"/>
</dbReference>
<keyword evidence="11" id="KW-1185">Reference proteome</keyword>
<dbReference type="Proteomes" id="UP001187531">
    <property type="component" value="Unassembled WGS sequence"/>
</dbReference>
<dbReference type="PROSITE" id="PS00518">
    <property type="entry name" value="ZF_RING_1"/>
    <property type="match status" value="1"/>
</dbReference>
<comment type="caution">
    <text evidence="10">The sequence shown here is derived from an EMBL/GenBank/DDBJ whole genome shotgun (WGS) entry which is preliminary data.</text>
</comment>
<feature type="compositionally biased region" description="Basic and acidic residues" evidence="6">
    <location>
        <begin position="44"/>
        <end position="55"/>
    </location>
</feature>
<dbReference type="InterPro" id="IPR013087">
    <property type="entry name" value="Znf_C2H2_type"/>
</dbReference>
<dbReference type="PROSITE" id="PS01359">
    <property type="entry name" value="ZF_PHD_1"/>
    <property type="match status" value="1"/>
</dbReference>
<keyword evidence="4" id="KW-0103">Bromodomain</keyword>
<dbReference type="InterPro" id="IPR000315">
    <property type="entry name" value="Znf_B-box"/>
</dbReference>
<evidence type="ECO:0000256" key="1">
    <source>
        <dbReference type="ARBA" id="ARBA00022723"/>
    </source>
</evidence>
<dbReference type="SMART" id="SM00249">
    <property type="entry name" value="PHD"/>
    <property type="match status" value="1"/>
</dbReference>
<feature type="domain" description="RING-type" evidence="8">
    <location>
        <begin position="173"/>
        <end position="217"/>
    </location>
</feature>
<dbReference type="CDD" id="cd15541">
    <property type="entry name" value="PHD_TIF1_like"/>
    <property type="match status" value="1"/>
</dbReference>
<keyword evidence="2 5" id="KW-0863">Zinc-finger</keyword>
<feature type="compositionally biased region" description="Basic and acidic residues" evidence="6">
    <location>
        <begin position="70"/>
        <end position="85"/>
    </location>
</feature>
<feature type="region of interest" description="Disordered" evidence="6">
    <location>
        <begin position="966"/>
        <end position="1008"/>
    </location>
</feature>
<dbReference type="SUPFAM" id="SSF57903">
    <property type="entry name" value="FYVE/PHD zinc finger"/>
    <property type="match status" value="1"/>
</dbReference>
<reference evidence="10" key="1">
    <citation type="submission" date="2023-07" db="EMBL/GenBank/DDBJ databases">
        <title>Chromosome-level genome assembly of Artemia franciscana.</title>
        <authorList>
            <person name="Jo E."/>
        </authorList>
    </citation>
    <scope>NUCLEOTIDE SEQUENCE</scope>
    <source>
        <tissue evidence="10">Whole body</tissue>
    </source>
</reference>
<feature type="region of interest" description="Disordered" evidence="6">
    <location>
        <begin position="1194"/>
        <end position="1241"/>
    </location>
</feature>
<evidence type="ECO:0000259" key="8">
    <source>
        <dbReference type="PROSITE" id="PS50089"/>
    </source>
</evidence>
<dbReference type="PANTHER" id="PTHR25462:SF296">
    <property type="entry name" value="MEIOTIC P26, ISOFORM F"/>
    <property type="match status" value="1"/>
</dbReference>
<dbReference type="CDD" id="cd19756">
    <property type="entry name" value="Bbox2"/>
    <property type="match status" value="1"/>
</dbReference>
<dbReference type="InterPro" id="IPR019787">
    <property type="entry name" value="Znf_PHD-finger"/>
</dbReference>
<evidence type="ECO:0008006" key="12">
    <source>
        <dbReference type="Google" id="ProtNLM"/>
    </source>
</evidence>
<dbReference type="InterPro" id="IPR013083">
    <property type="entry name" value="Znf_RING/FYVE/PHD"/>
</dbReference>
<feature type="compositionally biased region" description="Polar residues" evidence="6">
    <location>
        <begin position="966"/>
        <end position="975"/>
    </location>
</feature>
<evidence type="ECO:0000256" key="5">
    <source>
        <dbReference type="PROSITE-ProRule" id="PRU00024"/>
    </source>
</evidence>
<dbReference type="PANTHER" id="PTHR25462">
    <property type="entry name" value="BONUS, ISOFORM C-RELATED"/>
    <property type="match status" value="1"/>
</dbReference>
<dbReference type="InterPro" id="IPR011011">
    <property type="entry name" value="Znf_FYVE_PHD"/>
</dbReference>
<keyword evidence="3" id="KW-0862">Zinc</keyword>
<dbReference type="CDD" id="cd04369">
    <property type="entry name" value="Bromodomain"/>
    <property type="match status" value="1"/>
</dbReference>
<dbReference type="Gene3D" id="3.30.40.10">
    <property type="entry name" value="Zinc/RING finger domain, C3HC4 (zinc finger)"/>
    <property type="match status" value="1"/>
</dbReference>
<evidence type="ECO:0000256" key="3">
    <source>
        <dbReference type="ARBA" id="ARBA00022833"/>
    </source>
</evidence>
<gene>
    <name evidence="10" type="ORF">QYM36_009791</name>
</gene>
<feature type="region of interest" description="Disordered" evidence="6">
    <location>
        <begin position="1"/>
        <end position="147"/>
    </location>
</feature>
<evidence type="ECO:0000259" key="9">
    <source>
        <dbReference type="PROSITE" id="PS50119"/>
    </source>
</evidence>
<feature type="region of interest" description="Disordered" evidence="6">
    <location>
        <begin position="897"/>
        <end position="919"/>
    </location>
</feature>
<evidence type="ECO:0000256" key="4">
    <source>
        <dbReference type="ARBA" id="ARBA00023117"/>
    </source>
</evidence>
<protein>
    <recommendedName>
        <fullName evidence="12">E3 ubiquitin-protein ligase TRIM33</fullName>
    </recommendedName>
</protein>
<dbReference type="InterPro" id="IPR001965">
    <property type="entry name" value="Znf_PHD"/>
</dbReference>
<feature type="domain" description="PHD-type" evidence="7">
    <location>
        <begin position="1012"/>
        <end position="1060"/>
    </location>
</feature>
<feature type="compositionally biased region" description="Polar residues" evidence="6">
    <location>
        <begin position="992"/>
        <end position="1008"/>
    </location>
</feature>
<dbReference type="Gene3D" id="1.20.920.10">
    <property type="entry name" value="Bromodomain-like"/>
    <property type="match status" value="1"/>
</dbReference>
<dbReference type="SUPFAM" id="SSF57845">
    <property type="entry name" value="B-box zinc-binding domain"/>
    <property type="match status" value="1"/>
</dbReference>
<dbReference type="Pfam" id="PF00628">
    <property type="entry name" value="PHD"/>
    <property type="match status" value="1"/>
</dbReference>
<dbReference type="InterPro" id="IPR047153">
    <property type="entry name" value="TRIM45/56/19-like"/>
</dbReference>
<organism evidence="10 11">
    <name type="scientific">Artemia franciscana</name>
    <name type="common">Brine shrimp</name>
    <name type="synonym">Artemia sanfranciscana</name>
    <dbReference type="NCBI Taxonomy" id="6661"/>
    <lineage>
        <taxon>Eukaryota</taxon>
        <taxon>Metazoa</taxon>
        <taxon>Ecdysozoa</taxon>
        <taxon>Arthropoda</taxon>
        <taxon>Crustacea</taxon>
        <taxon>Branchiopoda</taxon>
        <taxon>Anostraca</taxon>
        <taxon>Artemiidae</taxon>
        <taxon>Artemia</taxon>
    </lineage>
</organism>
<dbReference type="InterPro" id="IPR017907">
    <property type="entry name" value="Znf_RING_CS"/>
</dbReference>
<evidence type="ECO:0000313" key="10">
    <source>
        <dbReference type="EMBL" id="KAK2714905.1"/>
    </source>
</evidence>
<feature type="compositionally biased region" description="Low complexity" evidence="6">
    <location>
        <begin position="1195"/>
        <end position="1204"/>
    </location>
</feature>
<sequence length="1241" mass="138666">MESDEEIEIIYSKTSDPSADSRITKVSSTPEPPKNAENVETDCSNEKENEKIHEEVNEEVGEEENCAESTKSDDTQPFVGRKDTPEPSDLDSTGDSPSEIEDQSPIQSPVALPSDNEEDQSRMQSPVAVQSNSEEEEELSNASVESNNSLDGEIVAIEHLNEKSDLPDYFSKCVFCDCDMTQSEKMPMILRCLHSICCACFENQSENMNRILCKECNVSSSRSNLIENRILAERARRTNGKDKICMSCTEKKVVAAFHCSNCDHWLCHSCLPAHLSEGLHTLMNAEIAPPSFQTVCSKHNNQGLDIFCEVCKDVFCASCMFAEHKDHCHKSAETVHSAGKEQLKLDLQSMAEKETFIKNCIQKLESHVKALGESVIAAEKDCKAFEEKLIEASKSRCRDILDNLNSWREENIKLYEEKRETLLAVNKSVKNGVTFGELVLDASYRTALYSKQFLENQFSELKVMRVEEPSDSVPEVKVVPKNLEQFLEDINAVGKIESSSCNSSTAEDLFEGEPVSEISASSTPVRGHGVLNFRTSLNPSSRPLFPDHLLSSLVEKLKTFSSIMGNPKTLPDLSDKQKTILQLFPFFAKKMLFEIASVLESLCDYPASNDRSQMSRMAKCVNVMSGYGNRNHLEEEMKSLAEDLRKIGLWDKLGFLVAIPSTVSEPITDQTSNSVNPESTSNRTTGHVPSMTKSSGTQLDSIGNGFVLPPRPELQAFSRDANGNPRIQVVYAPTIRPTMQRSFSQPPVISPNSNPQVQLHLEALTGYRNTQHLDNRLIVSPVRGIPVSHSTGVKQGSLINTEHSRPVLINHCGGRQMSHGAYGMEQRKEPTRSSAGVQLSSSYSVSSNRSALQHTDSPLSSQRHNNSVDHCYTASNTNYQIPMTAIPSEVLSDLSAIPGDPVESSTSQRKSWFKVPDDPPTPAPANANLELEKCFRIYVPPKVHPSANQTVKETVLQTAKKDEIATSNKVSSPVTNDRIEGGIGVAPPSEGLPTSTSEQATGSSTSEIPGTEEYCKICHDGGELIFCDFCPSMYHLTCHIPEIKHITESEKWQCNKCIDLDVLERRLKRSRRGRGMIPRLRAVAIKLLFHLHYDWELSRHFRMYFEGLCKFPLFTEETDDEFRNLDSIKHQFLSKNIKSFKKFVRLVRKMFNNARILNEAGSEIYNAACRLEQEYFENYLLELAPNYVNDDSRNGSRISSVSSEAFEEEEEDEDDPTSSGDEYPGPSSAKKRRRIQILPED</sequence>
<dbReference type="EMBL" id="JAVRJZ010000012">
    <property type="protein sequence ID" value="KAK2714905.1"/>
    <property type="molecule type" value="Genomic_DNA"/>
</dbReference>
<evidence type="ECO:0000313" key="11">
    <source>
        <dbReference type="Proteomes" id="UP001187531"/>
    </source>
</evidence>
<feature type="domain" description="B box-type" evidence="9">
    <location>
        <begin position="291"/>
        <end position="327"/>
    </location>
</feature>
<name>A0AA88HSC0_ARTSF</name>
<dbReference type="InterPro" id="IPR001841">
    <property type="entry name" value="Znf_RING"/>
</dbReference>
<dbReference type="PROSITE" id="PS00028">
    <property type="entry name" value="ZINC_FINGER_C2H2_1"/>
    <property type="match status" value="1"/>
</dbReference>
<dbReference type="Gene3D" id="3.30.160.60">
    <property type="entry name" value="Classic Zinc Finger"/>
    <property type="match status" value="1"/>
</dbReference>
<dbReference type="PROSITE" id="PS50119">
    <property type="entry name" value="ZF_BBOX"/>
    <property type="match status" value="1"/>
</dbReference>
<dbReference type="InterPro" id="IPR019786">
    <property type="entry name" value="Zinc_finger_PHD-type_CS"/>
</dbReference>
<feature type="compositionally biased region" description="Polar residues" evidence="6">
    <location>
        <begin position="851"/>
        <end position="865"/>
    </location>
</feature>
<dbReference type="AlphaFoldDB" id="A0AA88HSC0"/>
<evidence type="ECO:0000259" key="7">
    <source>
        <dbReference type="PROSITE" id="PS50016"/>
    </source>
</evidence>
<feature type="region of interest" description="Disordered" evidence="6">
    <location>
        <begin position="668"/>
        <end position="700"/>
    </location>
</feature>
<accession>A0AA88HSC0</accession>
<evidence type="ECO:0000256" key="2">
    <source>
        <dbReference type="ARBA" id="ARBA00022771"/>
    </source>
</evidence>
<dbReference type="GO" id="GO:0008270">
    <property type="term" value="F:zinc ion binding"/>
    <property type="evidence" value="ECO:0007669"/>
    <property type="project" value="UniProtKB-KW"/>
</dbReference>
<feature type="compositionally biased region" description="Low complexity" evidence="6">
    <location>
        <begin position="833"/>
        <end position="850"/>
    </location>
</feature>
<dbReference type="PROSITE" id="PS50016">
    <property type="entry name" value="ZF_PHD_2"/>
    <property type="match status" value="1"/>
</dbReference>
<feature type="compositionally biased region" description="Acidic residues" evidence="6">
    <location>
        <begin position="1205"/>
        <end position="1216"/>
    </location>
</feature>
<proteinExistence type="predicted"/>